<organism evidence="1">
    <name type="scientific">Klebsiella pneumoniae subsp. pneumoniae</name>
    <dbReference type="NCBI Taxonomy" id="72407"/>
    <lineage>
        <taxon>Bacteria</taxon>
        <taxon>Pseudomonadati</taxon>
        <taxon>Pseudomonadota</taxon>
        <taxon>Gammaproteobacteria</taxon>
        <taxon>Enterobacterales</taxon>
        <taxon>Enterobacteriaceae</taxon>
        <taxon>Klebsiella/Raoultella group</taxon>
        <taxon>Klebsiella</taxon>
        <taxon>Klebsiella pneumoniae complex</taxon>
    </lineage>
</organism>
<proteinExistence type="predicted"/>
<accession>E5F8U4</accession>
<reference evidence="1" key="1">
    <citation type="journal article" date="2011" name="J. Microbiol. Methods">
        <title>Expansion of the known Klebsiella pneumoniae species gene pool by characterization of novel alien DNA islands integrated into tmRNA gene sites.</title>
        <authorList>
            <person name="Zhang J."/>
            <person name="van Aartsen J.J."/>
            <person name="Jiang X."/>
            <person name="Shao Y."/>
            <person name="Tai C."/>
            <person name="He X."/>
            <person name="Tan Z."/>
            <person name="Deng Z."/>
            <person name="Jia S."/>
            <person name="Rajakumar K."/>
            <person name="Ou H.Y."/>
        </authorList>
    </citation>
    <scope>NUCLEOTIDE SEQUENCE</scope>
    <source>
        <strain evidence="1">HS04063</strain>
    </source>
</reference>
<evidence type="ECO:0000313" key="1">
    <source>
        <dbReference type="EMBL" id="ADR67006.1"/>
    </source>
</evidence>
<sequence>MAETSHSGVHCFASKAAIPLTYYLGLWQQLPRNATALKPTHKAGRRGGESIAHSRMELIFILRYTRTDTYCINIHML</sequence>
<protein>
    <submittedName>
        <fullName evidence="1">Uncharacterized protein</fullName>
    </submittedName>
</protein>
<dbReference type="AlphaFoldDB" id="E5F8U4"/>
<name>E5F8U4_KLEPN</name>
<dbReference type="EMBL" id="HM236454">
    <property type="protein sequence ID" value="ADR67006.1"/>
    <property type="molecule type" value="Genomic_DNA"/>
</dbReference>